<evidence type="ECO:0000313" key="3">
    <source>
        <dbReference type="Proteomes" id="UP000277198"/>
    </source>
</evidence>
<reference evidence="2 3" key="1">
    <citation type="journal article" date="2018" name="Genes (Basel)">
        <title>Complete Genome Sequence of the Model Halovirus PhiH1 (PhiH1).</title>
        <authorList>
            <person name="Dyall-Smith M."/>
            <person name="Pfeifer F."/>
            <person name="Witte A."/>
            <person name="Oesterhelt D."/>
            <person name="Pfeiffer F."/>
        </authorList>
    </citation>
    <scope>NUCLEOTIDE SEQUENCE [LARGE SCALE GENOMIC DNA]</scope>
    <source>
        <strain evidence="2">Variant phiH1</strain>
    </source>
</reference>
<keyword evidence="3" id="KW-1185">Reference proteome</keyword>
<organismHost>
    <name type="scientific">Halobacterium salinarum</name>
    <name type="common">Halobacterium halobium</name>
    <dbReference type="NCBI Taxonomy" id="2242"/>
</organismHost>
<dbReference type="Proteomes" id="UP000277198">
    <property type="component" value="Segment"/>
</dbReference>
<feature type="region of interest" description="Disordered" evidence="1">
    <location>
        <begin position="1"/>
        <end position="24"/>
    </location>
</feature>
<sequence length="380" mass="40446">MSSSEDTDDLEIGIDPDSTPRERLEASLKTPYPADGPVWSALLAALEAEFEELRRVRQQIAASRFVDTAGAAELERLATVFDLERRTDDSLPEFRARVKTALRSQITSGTLREIGEVIVVLLDISRENVELREPADEVAKLQPRIPADTMGQSNIRPSVLNDRLDDVSAAGVNAEANFLAESVRLRLLGWSTRRTTPTEADTAPLSFDVPPSGARTLSSVGLSSSEMDPLSSEGWQLSADDLGFWSSGAATPGLIPEPTAVRPMTTTEQATPQLNAAATAYATNRRSDTASPNLIVDETAHQTLSTAGLSASELAPISTGEGWTLSNAAATAYATNRRSDTASPNLIVDETAHQTLSTAGLSASELAPISTGEGWTLSNA</sequence>
<dbReference type="EMBL" id="MK002701">
    <property type="protein sequence ID" value="AYM00277.1"/>
    <property type="molecule type" value="Genomic_DNA"/>
</dbReference>
<gene>
    <name evidence="2" type="ORF">PhiH1_150</name>
</gene>
<organism evidence="2 3">
    <name type="scientific">Halobacterium phage phiH</name>
    <name type="common">Bacteriophage phi-H</name>
    <dbReference type="NCBI Taxonomy" id="169684"/>
    <lineage>
        <taxon>Viruses</taxon>
        <taxon>Duplodnaviria</taxon>
        <taxon>Heunggongvirae</taxon>
        <taxon>Uroviricota</taxon>
        <taxon>Caudoviricetes</taxon>
        <taxon>Vertoviridae</taxon>
        <taxon>Myohalovirus</taxon>
        <taxon>Myohalovirus spontanei</taxon>
        <taxon>Myohalovirus phiH</taxon>
    </lineage>
</organism>
<accession>A0A3G1ZKW7</accession>
<protein>
    <submittedName>
        <fullName evidence="2">Uncharacterized protein</fullName>
    </submittedName>
</protein>
<name>A0A3G1ZKW7_BPPHH</name>
<evidence type="ECO:0000256" key="1">
    <source>
        <dbReference type="SAM" id="MobiDB-lite"/>
    </source>
</evidence>
<evidence type="ECO:0000313" key="2">
    <source>
        <dbReference type="EMBL" id="AYM00277.1"/>
    </source>
</evidence>
<feature type="compositionally biased region" description="Acidic residues" evidence="1">
    <location>
        <begin position="1"/>
        <end position="14"/>
    </location>
</feature>
<proteinExistence type="predicted"/>